<evidence type="ECO:0000313" key="3">
    <source>
        <dbReference type="EMBL" id="OGE53566.1"/>
    </source>
</evidence>
<dbReference type="GeneID" id="34575550"/>
<keyword evidence="4" id="KW-1185">Reference proteome</keyword>
<dbReference type="RefSeq" id="XP_022489004.1">
    <property type="nucleotide sequence ID" value="XM_022630816.1"/>
</dbReference>
<dbReference type="GO" id="GO:0047369">
    <property type="term" value="F:succinate-hydroxymethylglutarate CoA-transferase activity"/>
    <property type="evidence" value="ECO:0007669"/>
    <property type="project" value="TreeGrafter"/>
</dbReference>
<name>A0A1F5LKD8_PENAI</name>
<dbReference type="SUPFAM" id="SSF89796">
    <property type="entry name" value="CoA-transferase family III (CaiB/BaiF)"/>
    <property type="match status" value="1"/>
</dbReference>
<dbReference type="Proteomes" id="UP000177622">
    <property type="component" value="Unassembled WGS sequence"/>
</dbReference>
<proteinExistence type="inferred from homology"/>
<comment type="caution">
    <text evidence="3">The sequence shown here is derived from an EMBL/GenBank/DDBJ whole genome shotgun (WGS) entry which is preliminary data.</text>
</comment>
<dbReference type="Gene3D" id="3.40.50.10540">
    <property type="entry name" value="Crotonobetainyl-coa:carnitine coa-transferase, domain 1"/>
    <property type="match status" value="1"/>
</dbReference>
<comment type="similarity">
    <text evidence="1">Belongs to the CoA-transferase III family.</text>
</comment>
<dbReference type="InterPro" id="IPR050483">
    <property type="entry name" value="CoA-transferase_III_domain"/>
</dbReference>
<gene>
    <name evidence="3" type="ORF">PENARI_c007G02906</name>
</gene>
<evidence type="ECO:0000256" key="1">
    <source>
        <dbReference type="ARBA" id="ARBA00008383"/>
    </source>
</evidence>
<dbReference type="Gene3D" id="3.30.1540.10">
    <property type="entry name" value="formyl-coa transferase, domain 3"/>
    <property type="match status" value="1"/>
</dbReference>
<dbReference type="EMBL" id="LXJU01000007">
    <property type="protein sequence ID" value="OGE53566.1"/>
    <property type="molecule type" value="Genomic_DNA"/>
</dbReference>
<dbReference type="STRING" id="1835702.A0A1F5LKD8"/>
<dbReference type="PANTHER" id="PTHR48207">
    <property type="entry name" value="SUCCINATE--HYDROXYMETHYLGLUTARATE COA-TRANSFERASE"/>
    <property type="match status" value="1"/>
</dbReference>
<reference evidence="3 4" key="1">
    <citation type="journal article" date="2016" name="Sci. Rep.">
        <title>Penicillium arizonense, a new, genome sequenced fungal species, reveals a high chemical diversity in secreted metabolites.</title>
        <authorList>
            <person name="Grijseels S."/>
            <person name="Nielsen J.C."/>
            <person name="Randelovic M."/>
            <person name="Nielsen J."/>
            <person name="Nielsen K.F."/>
            <person name="Workman M."/>
            <person name="Frisvad J.C."/>
        </authorList>
    </citation>
    <scope>NUCLEOTIDE SEQUENCE [LARGE SCALE GENOMIC DNA]</scope>
    <source>
        <strain evidence="3 4">CBS 141311</strain>
    </source>
</reference>
<evidence type="ECO:0000313" key="4">
    <source>
        <dbReference type="Proteomes" id="UP000177622"/>
    </source>
</evidence>
<evidence type="ECO:0000256" key="2">
    <source>
        <dbReference type="ARBA" id="ARBA00022679"/>
    </source>
</evidence>
<dbReference type="InterPro" id="IPR044855">
    <property type="entry name" value="CoA-Trfase_III_dom3_sf"/>
</dbReference>
<organism evidence="3 4">
    <name type="scientific">Penicillium arizonense</name>
    <dbReference type="NCBI Taxonomy" id="1835702"/>
    <lineage>
        <taxon>Eukaryota</taxon>
        <taxon>Fungi</taxon>
        <taxon>Dikarya</taxon>
        <taxon>Ascomycota</taxon>
        <taxon>Pezizomycotina</taxon>
        <taxon>Eurotiomycetes</taxon>
        <taxon>Eurotiomycetidae</taxon>
        <taxon>Eurotiales</taxon>
        <taxon>Aspergillaceae</taxon>
        <taxon>Penicillium</taxon>
    </lineage>
</organism>
<sequence>MDSMGIGYERLRQINPSIIHASVSGYGRRGPYAHRAGYDAIAAAEAGMLDITGERDGPPTRPGLGLTDMSTGLYLHGAIIAALYSRKDTGQGQKIDASLFESQVSLLSNVAMSWLNVGERAARWGTEHPSIVPYQAFETKNGYLVLGATNNRQFRVLCQLVGESKLTTDPRFVDNSSRVQNRLELKKIFEGILRKKTTQGWLDVLEGSGMPYGPINTIEQVFSHPQTAAGDMVQSLPHEAAISGKIKVLGVPVKFKKRVQTLWHITKAKDFKCGLIGCMPSKRAKKLTYQAIWYELGGEEGTSALLEELEVRTYPSMKALFLQKHEHGEDK</sequence>
<dbReference type="OrthoDB" id="5863171at2759"/>
<accession>A0A1F5LKD8</accession>
<dbReference type="InterPro" id="IPR023606">
    <property type="entry name" value="CoA-Trfase_III_dom_1_sf"/>
</dbReference>
<dbReference type="InterPro" id="IPR003673">
    <property type="entry name" value="CoA-Trfase_fam_III"/>
</dbReference>
<keyword evidence="2" id="KW-0808">Transferase</keyword>
<dbReference type="Pfam" id="PF02515">
    <property type="entry name" value="CoA_transf_3"/>
    <property type="match status" value="1"/>
</dbReference>
<dbReference type="GO" id="GO:0005739">
    <property type="term" value="C:mitochondrion"/>
    <property type="evidence" value="ECO:0007669"/>
    <property type="project" value="TreeGrafter"/>
</dbReference>
<dbReference type="PANTHER" id="PTHR48207:SF3">
    <property type="entry name" value="SUCCINATE--HYDROXYMETHYLGLUTARATE COA-TRANSFERASE"/>
    <property type="match status" value="1"/>
</dbReference>
<dbReference type="AlphaFoldDB" id="A0A1F5LKD8"/>
<protein>
    <submittedName>
        <fullName evidence="3">Uncharacterized protein</fullName>
    </submittedName>
</protein>